<accession>A0A915CUX2</accession>
<sequence length="147" mass="16651">MKEGDRKGINDLNKIVGDAKIMSTRGALERLAKSIDEYTDPFDAGLELLFCNFNGITFMADPNTDMNDYGLGKEKQKNLTYWSHNFKNFVSSSFHEDYVNPQLVNYESTYNAILASILSTKEDSLPLLYSSAIDCFDSGKSRTVEYR</sequence>
<evidence type="ECO:0000259" key="1">
    <source>
        <dbReference type="Pfam" id="PF08652"/>
    </source>
</evidence>
<evidence type="ECO:0000313" key="2">
    <source>
        <dbReference type="Proteomes" id="UP000887574"/>
    </source>
</evidence>
<reference evidence="3" key="1">
    <citation type="submission" date="2022-11" db="UniProtKB">
        <authorList>
            <consortium name="WormBaseParasite"/>
        </authorList>
    </citation>
    <scope>IDENTIFICATION</scope>
</reference>
<dbReference type="Pfam" id="PF08652">
    <property type="entry name" value="RAI1"/>
    <property type="match status" value="1"/>
</dbReference>
<keyword evidence="2" id="KW-1185">Reference proteome</keyword>
<protein>
    <recommendedName>
        <fullName evidence="1">RAI1-like domain-containing protein</fullName>
    </recommendedName>
</protein>
<evidence type="ECO:0000313" key="3">
    <source>
        <dbReference type="WBParaSite" id="jg1241"/>
    </source>
</evidence>
<dbReference type="WBParaSite" id="jg1241">
    <property type="protein sequence ID" value="jg1241"/>
    <property type="gene ID" value="jg1241"/>
</dbReference>
<name>A0A915CUX2_9BILA</name>
<dbReference type="AlphaFoldDB" id="A0A915CUX2"/>
<organism evidence="2 3">
    <name type="scientific">Ditylenchus dipsaci</name>
    <dbReference type="NCBI Taxonomy" id="166011"/>
    <lineage>
        <taxon>Eukaryota</taxon>
        <taxon>Metazoa</taxon>
        <taxon>Ecdysozoa</taxon>
        <taxon>Nematoda</taxon>
        <taxon>Chromadorea</taxon>
        <taxon>Rhabditida</taxon>
        <taxon>Tylenchina</taxon>
        <taxon>Tylenchomorpha</taxon>
        <taxon>Sphaerularioidea</taxon>
        <taxon>Anguinidae</taxon>
        <taxon>Anguininae</taxon>
        <taxon>Ditylenchus</taxon>
    </lineage>
</organism>
<dbReference type="InterPro" id="IPR013961">
    <property type="entry name" value="RAI1"/>
</dbReference>
<dbReference type="Proteomes" id="UP000887574">
    <property type="component" value="Unplaced"/>
</dbReference>
<proteinExistence type="predicted"/>
<feature type="domain" description="RAI1-like" evidence="1">
    <location>
        <begin position="17"/>
        <end position="142"/>
    </location>
</feature>